<name>A0A4Z0FCH0_9GAMM</name>
<keyword evidence="3 5" id="KW-0533">Nickel</keyword>
<sequence length="148" mass="15543">MQVFDHVLTGATGADSLTLSFDRRVRSRQRVRLDSGLPALLALPRGTVLRGGDVLGGPGGATVVVRSASEAVSTATADTPLLVLRAAYHLGNRHVAVQLGDGWLRYLHDHVLDDMLRGLGLQVAVGESPFEPEAGAYAAAGHGHTHAH</sequence>
<evidence type="ECO:0000256" key="2">
    <source>
        <dbReference type="ARBA" id="ARBA00022490"/>
    </source>
</evidence>
<organism evidence="7 8">
    <name type="scientific">Candidatus Macondimonas diazotrophica</name>
    <dbReference type="NCBI Taxonomy" id="2305248"/>
    <lineage>
        <taxon>Bacteria</taxon>
        <taxon>Pseudomonadati</taxon>
        <taxon>Pseudomonadota</taxon>
        <taxon>Gammaproteobacteria</taxon>
        <taxon>Chromatiales</taxon>
        <taxon>Ectothiorhodospiraceae</taxon>
        <taxon>Candidatus Macondimonas</taxon>
    </lineage>
</organism>
<dbReference type="GO" id="GO:0006457">
    <property type="term" value="P:protein folding"/>
    <property type="evidence" value="ECO:0007669"/>
    <property type="project" value="InterPro"/>
</dbReference>
<evidence type="ECO:0000256" key="4">
    <source>
        <dbReference type="ARBA" id="ARBA00023186"/>
    </source>
</evidence>
<evidence type="ECO:0000256" key="3">
    <source>
        <dbReference type="ARBA" id="ARBA00022596"/>
    </source>
</evidence>
<feature type="domain" description="UreE urease accessory N-terminal" evidence="6">
    <location>
        <begin position="1"/>
        <end position="63"/>
    </location>
</feature>
<dbReference type="Gene3D" id="2.60.260.20">
    <property type="entry name" value="Urease metallochaperone UreE, N-terminal domain"/>
    <property type="match status" value="1"/>
</dbReference>
<gene>
    <name evidence="5 7" type="primary">ureE</name>
    <name evidence="7" type="ORF">E4680_01515</name>
</gene>
<dbReference type="GO" id="GO:0005737">
    <property type="term" value="C:cytoplasm"/>
    <property type="evidence" value="ECO:0007669"/>
    <property type="project" value="UniProtKB-SubCell"/>
</dbReference>
<dbReference type="RefSeq" id="WP_135280596.1">
    <property type="nucleotide sequence ID" value="NZ_SRIO01000001.1"/>
</dbReference>
<dbReference type="HAMAP" id="MF_00822">
    <property type="entry name" value="UreE"/>
    <property type="match status" value="1"/>
</dbReference>
<comment type="subcellular location">
    <subcellularLocation>
        <location evidence="1 5">Cytoplasm</location>
    </subcellularLocation>
</comment>
<dbReference type="AlphaFoldDB" id="A0A4Z0FCH0"/>
<dbReference type="GO" id="GO:0065003">
    <property type="term" value="P:protein-containing complex assembly"/>
    <property type="evidence" value="ECO:0007669"/>
    <property type="project" value="InterPro"/>
</dbReference>
<dbReference type="SUPFAM" id="SSF69737">
    <property type="entry name" value="Urease metallochaperone UreE, C-terminal domain"/>
    <property type="match status" value="1"/>
</dbReference>
<evidence type="ECO:0000313" key="7">
    <source>
        <dbReference type="EMBL" id="TFZ84236.1"/>
    </source>
</evidence>
<dbReference type="InterPro" id="IPR036118">
    <property type="entry name" value="UreE_N_sf"/>
</dbReference>
<dbReference type="GO" id="GO:0051082">
    <property type="term" value="F:unfolded protein binding"/>
    <property type="evidence" value="ECO:0007669"/>
    <property type="project" value="UniProtKB-UniRule"/>
</dbReference>
<dbReference type="NCBIfam" id="NF009751">
    <property type="entry name" value="PRK13261.1-1"/>
    <property type="match status" value="1"/>
</dbReference>
<dbReference type="GO" id="GO:0019627">
    <property type="term" value="P:urea metabolic process"/>
    <property type="evidence" value="ECO:0007669"/>
    <property type="project" value="InterPro"/>
</dbReference>
<dbReference type="PIRSF" id="PIRSF036402">
    <property type="entry name" value="Ureas_acces_UreE"/>
    <property type="match status" value="1"/>
</dbReference>
<comment type="function">
    <text evidence="5">Involved in urease metallocenter assembly. Binds nickel. Probably functions as a nickel donor during metallocenter assembly.</text>
</comment>
<dbReference type="InterPro" id="IPR007864">
    <property type="entry name" value="UreE_C_dom"/>
</dbReference>
<accession>A0A4Z0FCH0</accession>
<dbReference type="OrthoDB" id="5421304at2"/>
<evidence type="ECO:0000259" key="6">
    <source>
        <dbReference type="SMART" id="SM00988"/>
    </source>
</evidence>
<dbReference type="Proteomes" id="UP000297890">
    <property type="component" value="Unassembled WGS sequence"/>
</dbReference>
<dbReference type="InterPro" id="IPR004029">
    <property type="entry name" value="UreE_N"/>
</dbReference>
<dbReference type="SMART" id="SM00988">
    <property type="entry name" value="UreE_N"/>
    <property type="match status" value="1"/>
</dbReference>
<dbReference type="Gene3D" id="3.30.70.790">
    <property type="entry name" value="UreE, C-terminal domain"/>
    <property type="match status" value="1"/>
</dbReference>
<dbReference type="GO" id="GO:0016151">
    <property type="term" value="F:nickel cation binding"/>
    <property type="evidence" value="ECO:0007669"/>
    <property type="project" value="UniProtKB-UniRule"/>
</dbReference>
<keyword evidence="4 5" id="KW-0143">Chaperone</keyword>
<dbReference type="SUPFAM" id="SSF69287">
    <property type="entry name" value="Urease metallochaperone UreE, N-terminal domain"/>
    <property type="match status" value="1"/>
</dbReference>
<comment type="similarity">
    <text evidence="5">Belongs to the UreE family.</text>
</comment>
<proteinExistence type="inferred from homology"/>
<keyword evidence="8" id="KW-1185">Reference proteome</keyword>
<evidence type="ECO:0000256" key="1">
    <source>
        <dbReference type="ARBA" id="ARBA00004496"/>
    </source>
</evidence>
<dbReference type="InterPro" id="IPR012406">
    <property type="entry name" value="UreE"/>
</dbReference>
<dbReference type="Pfam" id="PF02814">
    <property type="entry name" value="UreE_N"/>
    <property type="match status" value="1"/>
</dbReference>
<reference evidence="7 8" key="1">
    <citation type="journal article" date="2019" name="ISME J.">
        <title>Candidatus Macondimonas diazotrophica, a novel gammaproteobacterial genus dominating crude-oil-contaminated coastal sediments.</title>
        <authorList>
            <person name="Karthikeyan S."/>
            <person name="Konstantinidis K."/>
        </authorList>
    </citation>
    <scope>NUCLEOTIDE SEQUENCE [LARGE SCALE GENOMIC DNA]</scope>
    <source>
        <strain evidence="7 8">KTK01</strain>
    </source>
</reference>
<evidence type="ECO:0000313" key="8">
    <source>
        <dbReference type="Proteomes" id="UP000297890"/>
    </source>
</evidence>
<protein>
    <recommendedName>
        <fullName evidence="5">Urease accessory protein UreE</fullName>
    </recommendedName>
</protein>
<dbReference type="Pfam" id="PF05194">
    <property type="entry name" value="UreE_C"/>
    <property type="match status" value="1"/>
</dbReference>
<keyword evidence="2 5" id="KW-0963">Cytoplasm</keyword>
<evidence type="ECO:0000256" key="5">
    <source>
        <dbReference type="HAMAP-Rule" id="MF_00822"/>
    </source>
</evidence>
<comment type="caution">
    <text evidence="7">The sequence shown here is derived from an EMBL/GenBank/DDBJ whole genome shotgun (WGS) entry which is preliminary data.</text>
</comment>
<dbReference type="EMBL" id="SRIO01000001">
    <property type="protein sequence ID" value="TFZ84236.1"/>
    <property type="molecule type" value="Genomic_DNA"/>
</dbReference>